<proteinExistence type="predicted"/>
<dbReference type="EMBL" id="NBYY01000011">
    <property type="protein sequence ID" value="PCS23273.1"/>
    <property type="molecule type" value="Genomic_DNA"/>
</dbReference>
<dbReference type="AlphaFoldDB" id="A0A2A5T541"/>
<evidence type="ECO:0000313" key="2">
    <source>
        <dbReference type="Proteomes" id="UP000219020"/>
    </source>
</evidence>
<protein>
    <submittedName>
        <fullName evidence="1">Uncharacterized protein</fullName>
    </submittedName>
</protein>
<reference evidence="2" key="1">
    <citation type="submission" date="2017-04" db="EMBL/GenBank/DDBJ databases">
        <title>Genome evolution of the luminous symbionts of deep sea anglerfish.</title>
        <authorList>
            <person name="Hendry T.A."/>
        </authorList>
    </citation>
    <scope>NUCLEOTIDE SEQUENCE [LARGE SCALE GENOMIC DNA]</scope>
</reference>
<gene>
    <name evidence="1" type="ORF">BTN49_1270</name>
</gene>
<organism evidence="1 2">
    <name type="scientific">Candidatus Enterovibrio escicola</name>
    <dbReference type="NCBI Taxonomy" id="1927127"/>
    <lineage>
        <taxon>Bacteria</taxon>
        <taxon>Pseudomonadati</taxon>
        <taxon>Pseudomonadota</taxon>
        <taxon>Gammaproteobacteria</taxon>
        <taxon>Vibrionales</taxon>
        <taxon>Vibrionaceae</taxon>
        <taxon>Enterovibrio</taxon>
    </lineage>
</organism>
<dbReference type="Proteomes" id="UP000219020">
    <property type="component" value="Unassembled WGS sequence"/>
</dbReference>
<name>A0A2A5T541_9GAMM</name>
<accession>A0A2A5T541</accession>
<keyword evidence="2" id="KW-1185">Reference proteome</keyword>
<comment type="caution">
    <text evidence="1">The sequence shown here is derived from an EMBL/GenBank/DDBJ whole genome shotgun (WGS) entry which is preliminary data.</text>
</comment>
<evidence type="ECO:0000313" key="1">
    <source>
        <dbReference type="EMBL" id="PCS23273.1"/>
    </source>
</evidence>
<sequence length="43" mass="5126">MFSPISITDVFTDIDEFYQVFSSLETARISDVKIRKKDSLRYY</sequence>